<organism evidence="1 2">
    <name type="scientific">Parapedobacter defluvii</name>
    <dbReference type="NCBI Taxonomy" id="2045106"/>
    <lineage>
        <taxon>Bacteria</taxon>
        <taxon>Pseudomonadati</taxon>
        <taxon>Bacteroidota</taxon>
        <taxon>Sphingobacteriia</taxon>
        <taxon>Sphingobacteriales</taxon>
        <taxon>Sphingobacteriaceae</taxon>
        <taxon>Parapedobacter</taxon>
    </lineage>
</organism>
<gene>
    <name evidence="1" type="ORF">GCM10011386_01610</name>
</gene>
<sequence length="195" mass="21992">MRLIGRNIFRFAACACIGTLLFSSCETDLKEVDRIAAIQAEEPVDISLHVTVVYSDSALVKAKMTAPEMRHYNVEKPYYEFQKGVTIVFFDENGVETQRITSNYAIQKEAEELTEFRDNVVITRADGSVIKTEEVIHDQKANTFYNHVPIEAQFKDGRGHIMGSSFHSDGNFEVIDVQHMTGVHVFLPGEGPAFR</sequence>
<dbReference type="RefSeq" id="WP_188746422.1">
    <property type="nucleotide sequence ID" value="NZ_BMIK01000001.1"/>
</dbReference>
<evidence type="ECO:0000313" key="1">
    <source>
        <dbReference type="EMBL" id="GGC13623.1"/>
    </source>
</evidence>
<evidence type="ECO:0000313" key="2">
    <source>
        <dbReference type="Proteomes" id="UP000597338"/>
    </source>
</evidence>
<protein>
    <submittedName>
        <fullName evidence="1">LPS export ABC transporter periplasmic protein LptC</fullName>
    </submittedName>
</protein>
<name>A0ABQ1L305_9SPHI</name>
<reference evidence="2" key="1">
    <citation type="journal article" date="2019" name="Int. J. Syst. Evol. Microbiol.">
        <title>The Global Catalogue of Microorganisms (GCM) 10K type strain sequencing project: providing services to taxonomists for standard genome sequencing and annotation.</title>
        <authorList>
            <consortium name="The Broad Institute Genomics Platform"/>
            <consortium name="The Broad Institute Genome Sequencing Center for Infectious Disease"/>
            <person name="Wu L."/>
            <person name="Ma J."/>
        </authorList>
    </citation>
    <scope>NUCLEOTIDE SEQUENCE [LARGE SCALE GENOMIC DNA]</scope>
    <source>
        <strain evidence="2">CGMCC 1.15342</strain>
    </source>
</reference>
<dbReference type="Proteomes" id="UP000597338">
    <property type="component" value="Unassembled WGS sequence"/>
</dbReference>
<comment type="caution">
    <text evidence="1">The sequence shown here is derived from an EMBL/GenBank/DDBJ whole genome shotgun (WGS) entry which is preliminary data.</text>
</comment>
<dbReference type="NCBIfam" id="TIGR04409">
    <property type="entry name" value="LptC_YrbK"/>
    <property type="match status" value="1"/>
</dbReference>
<dbReference type="Gene3D" id="2.60.450.10">
    <property type="entry name" value="Lipopolysaccharide (LPS) transport protein A like domain"/>
    <property type="match status" value="1"/>
</dbReference>
<accession>A0ABQ1L305</accession>
<dbReference type="InterPro" id="IPR026265">
    <property type="entry name" value="LptC"/>
</dbReference>
<dbReference type="PROSITE" id="PS51257">
    <property type="entry name" value="PROKAR_LIPOPROTEIN"/>
    <property type="match status" value="1"/>
</dbReference>
<dbReference type="Pfam" id="PF06835">
    <property type="entry name" value="LptC"/>
    <property type="match status" value="1"/>
</dbReference>
<proteinExistence type="predicted"/>
<dbReference type="InterPro" id="IPR010664">
    <property type="entry name" value="LipoPS_assembly_LptC-rel"/>
</dbReference>
<keyword evidence="2" id="KW-1185">Reference proteome</keyword>
<dbReference type="EMBL" id="BMIK01000001">
    <property type="protein sequence ID" value="GGC13623.1"/>
    <property type="molecule type" value="Genomic_DNA"/>
</dbReference>